<gene>
    <name evidence="1" type="ORF">Patl1_12410</name>
</gene>
<dbReference type="Proteomes" id="UP001164250">
    <property type="component" value="Chromosome 12"/>
</dbReference>
<name>A0ACC1A783_9ROSI</name>
<accession>A0ACC1A783</accession>
<evidence type="ECO:0000313" key="2">
    <source>
        <dbReference type="Proteomes" id="UP001164250"/>
    </source>
</evidence>
<reference evidence="2" key="1">
    <citation type="journal article" date="2023" name="G3 (Bethesda)">
        <title>Genome assembly and association tests identify interacting loci associated with vigor, precocity, and sex in interspecific pistachio rootstocks.</title>
        <authorList>
            <person name="Palmer W."/>
            <person name="Jacygrad E."/>
            <person name="Sagayaradj S."/>
            <person name="Cavanaugh K."/>
            <person name="Han R."/>
            <person name="Bertier L."/>
            <person name="Beede B."/>
            <person name="Kafkas S."/>
            <person name="Golino D."/>
            <person name="Preece J."/>
            <person name="Michelmore R."/>
        </authorList>
    </citation>
    <scope>NUCLEOTIDE SEQUENCE [LARGE SCALE GENOMIC DNA]</scope>
</reference>
<proteinExistence type="predicted"/>
<protein>
    <submittedName>
        <fullName evidence="1">Uncharacterized protein</fullName>
    </submittedName>
</protein>
<comment type="caution">
    <text evidence="1">The sequence shown here is derived from an EMBL/GenBank/DDBJ whole genome shotgun (WGS) entry which is preliminary data.</text>
</comment>
<keyword evidence="2" id="KW-1185">Reference proteome</keyword>
<sequence length="116" mass="13473">MMMSISIEALAMVGVDHVEWGMNVEEWKREDSELKPPPHLLAEEEEEEAEKKEEEETSKDDGVECSNVGDDTKVSREKILLTVESIRNWLSFLKIIKKREMDIKVLSSTTYDHRVH</sequence>
<evidence type="ECO:0000313" key="1">
    <source>
        <dbReference type="EMBL" id="KAJ0082095.1"/>
    </source>
</evidence>
<organism evidence="1 2">
    <name type="scientific">Pistacia atlantica</name>
    <dbReference type="NCBI Taxonomy" id="434234"/>
    <lineage>
        <taxon>Eukaryota</taxon>
        <taxon>Viridiplantae</taxon>
        <taxon>Streptophyta</taxon>
        <taxon>Embryophyta</taxon>
        <taxon>Tracheophyta</taxon>
        <taxon>Spermatophyta</taxon>
        <taxon>Magnoliopsida</taxon>
        <taxon>eudicotyledons</taxon>
        <taxon>Gunneridae</taxon>
        <taxon>Pentapetalae</taxon>
        <taxon>rosids</taxon>
        <taxon>malvids</taxon>
        <taxon>Sapindales</taxon>
        <taxon>Anacardiaceae</taxon>
        <taxon>Pistacia</taxon>
    </lineage>
</organism>
<dbReference type="EMBL" id="CM047908">
    <property type="protein sequence ID" value="KAJ0082095.1"/>
    <property type="molecule type" value="Genomic_DNA"/>
</dbReference>